<protein>
    <submittedName>
        <fullName evidence="3">Putative leucine-rich repeat domain, L domain-containing protein</fullName>
    </submittedName>
</protein>
<dbReference type="PANTHER" id="PTHR47186">
    <property type="entry name" value="LEUCINE-RICH REPEAT-CONTAINING PROTEIN 57"/>
    <property type="match status" value="1"/>
</dbReference>
<dbReference type="InterPro" id="IPR032675">
    <property type="entry name" value="LRR_dom_sf"/>
</dbReference>
<proteinExistence type="predicted"/>
<accession>A0A2P6S4I7</accession>
<dbReference type="Proteomes" id="UP000238479">
    <property type="component" value="Chromosome 2"/>
</dbReference>
<dbReference type="Pfam" id="PF23598">
    <property type="entry name" value="LRR_14"/>
    <property type="match status" value="1"/>
</dbReference>
<evidence type="ECO:0000259" key="2">
    <source>
        <dbReference type="Pfam" id="PF23598"/>
    </source>
</evidence>
<evidence type="ECO:0000256" key="1">
    <source>
        <dbReference type="ARBA" id="ARBA00022737"/>
    </source>
</evidence>
<dbReference type="PANTHER" id="PTHR47186:SF57">
    <property type="entry name" value="OS02G0478300 PROTEIN"/>
    <property type="match status" value="1"/>
</dbReference>
<dbReference type="STRING" id="74649.A0A2P6S4I7"/>
<dbReference type="AlphaFoldDB" id="A0A2P6S4I7"/>
<dbReference type="Gramene" id="PRQ53590">
    <property type="protein sequence ID" value="PRQ53590"/>
    <property type="gene ID" value="RchiOBHm_Chr2g0168221"/>
</dbReference>
<organism evidence="3 4">
    <name type="scientific">Rosa chinensis</name>
    <name type="common">China rose</name>
    <dbReference type="NCBI Taxonomy" id="74649"/>
    <lineage>
        <taxon>Eukaryota</taxon>
        <taxon>Viridiplantae</taxon>
        <taxon>Streptophyta</taxon>
        <taxon>Embryophyta</taxon>
        <taxon>Tracheophyta</taxon>
        <taxon>Spermatophyta</taxon>
        <taxon>Magnoliopsida</taxon>
        <taxon>eudicotyledons</taxon>
        <taxon>Gunneridae</taxon>
        <taxon>Pentapetalae</taxon>
        <taxon>rosids</taxon>
        <taxon>fabids</taxon>
        <taxon>Rosales</taxon>
        <taxon>Rosaceae</taxon>
        <taxon>Rosoideae</taxon>
        <taxon>Rosoideae incertae sedis</taxon>
        <taxon>Rosa</taxon>
    </lineage>
</organism>
<dbReference type="OMA" id="TISRCQN"/>
<reference evidence="3 4" key="1">
    <citation type="journal article" date="2018" name="Nat. Genet.">
        <title>The Rosa genome provides new insights in the design of modern roses.</title>
        <authorList>
            <person name="Bendahmane M."/>
        </authorList>
    </citation>
    <scope>NUCLEOTIDE SEQUENCE [LARGE SCALE GENOMIC DNA]</scope>
    <source>
        <strain evidence="4">cv. Old Blush</strain>
    </source>
</reference>
<keyword evidence="4" id="KW-1185">Reference proteome</keyword>
<name>A0A2P6S4I7_ROSCH</name>
<keyword evidence="1" id="KW-0677">Repeat</keyword>
<feature type="domain" description="Disease resistance R13L4/SHOC-2-like LRR" evidence="2">
    <location>
        <begin position="18"/>
        <end position="292"/>
    </location>
</feature>
<evidence type="ECO:0000313" key="4">
    <source>
        <dbReference type="Proteomes" id="UP000238479"/>
    </source>
</evidence>
<gene>
    <name evidence="3" type="ORF">RchiOBHm_Chr2g0168221</name>
</gene>
<dbReference type="InterPro" id="IPR055414">
    <property type="entry name" value="LRR_R13L4/SHOC2-like"/>
</dbReference>
<dbReference type="Gene3D" id="3.80.10.10">
    <property type="entry name" value="Ribonuclease Inhibitor"/>
    <property type="match status" value="2"/>
</dbReference>
<dbReference type="SUPFAM" id="SSF52058">
    <property type="entry name" value="L domain-like"/>
    <property type="match status" value="1"/>
</dbReference>
<sequence length="346" mass="39240">MLPFLLSTVNPLTSCQNRLLQFPRSIEKLGLLETLELNDTLVTNLPKGIGKLHHLRHLLVYCNAVNNNMMFGAAQGVEFSTSKKSALSISNSLQKLSLIKVNTNKKFLKALGELKDLRRLGLVDLHREDGRELCCTIQKMDDLSTLDVRATSEDEYLDLDHMQSGSPPLLLQHLYLKGRLKRVTEWIPKLTSLKKIGLKWSKMDADAEPLTALQDLPNLMELDLVDYYTGQVLGFGDETFKKLVALSIDKFDKLNLISIGEKAMPMLKKLTISRCQNLKLLPFSSGDLELLEELLLFDMPNEFIAESETDSERREDLKHVGVIHYSRHPGSYQSDGFKDLSPSKWR</sequence>
<dbReference type="EMBL" id="PDCK01000040">
    <property type="protein sequence ID" value="PRQ53590.1"/>
    <property type="molecule type" value="Genomic_DNA"/>
</dbReference>
<comment type="caution">
    <text evidence="3">The sequence shown here is derived from an EMBL/GenBank/DDBJ whole genome shotgun (WGS) entry which is preliminary data.</text>
</comment>
<evidence type="ECO:0000313" key="3">
    <source>
        <dbReference type="EMBL" id="PRQ53590.1"/>
    </source>
</evidence>